<keyword evidence="4" id="KW-1185">Reference proteome</keyword>
<evidence type="ECO:0000313" key="4">
    <source>
        <dbReference type="Proteomes" id="UP001500033"/>
    </source>
</evidence>
<feature type="compositionally biased region" description="Low complexity" evidence="1">
    <location>
        <begin position="268"/>
        <end position="282"/>
    </location>
</feature>
<reference evidence="3 4" key="1">
    <citation type="journal article" date="2019" name="Int. J. Syst. Evol. Microbiol.">
        <title>The Global Catalogue of Microorganisms (GCM) 10K type strain sequencing project: providing services to taxonomists for standard genome sequencing and annotation.</title>
        <authorList>
            <consortium name="The Broad Institute Genomics Platform"/>
            <consortium name="The Broad Institute Genome Sequencing Center for Infectious Disease"/>
            <person name="Wu L."/>
            <person name="Ma J."/>
        </authorList>
    </citation>
    <scope>NUCLEOTIDE SEQUENCE [LARGE SCALE GENOMIC DNA]</scope>
    <source>
        <strain evidence="3 4">JCM 11445</strain>
    </source>
</reference>
<feature type="compositionally biased region" description="Basic and acidic residues" evidence="1">
    <location>
        <begin position="106"/>
        <end position="123"/>
    </location>
</feature>
<feature type="compositionally biased region" description="Basic residues" evidence="1">
    <location>
        <begin position="187"/>
        <end position="198"/>
    </location>
</feature>
<feature type="compositionally biased region" description="Pro residues" evidence="1">
    <location>
        <begin position="172"/>
        <end position="183"/>
    </location>
</feature>
<feature type="transmembrane region" description="Helical" evidence="2">
    <location>
        <begin position="58"/>
        <end position="78"/>
    </location>
</feature>
<protein>
    <recommendedName>
        <fullName evidence="5">Translation initiation factor IF-2</fullName>
    </recommendedName>
</protein>
<evidence type="ECO:0000313" key="3">
    <source>
        <dbReference type="EMBL" id="GAA0977399.1"/>
    </source>
</evidence>
<evidence type="ECO:0008006" key="5">
    <source>
        <dbReference type="Google" id="ProtNLM"/>
    </source>
</evidence>
<keyword evidence="2" id="KW-0472">Membrane</keyword>
<gene>
    <name evidence="3" type="ORF">GCM10009576_029530</name>
</gene>
<proteinExistence type="predicted"/>
<name>A0ABN1S7R9_9ACTN</name>
<sequence length="313" mass="32966">MFDLYIACRIFCINLFRMDPQSDVAERAPSRPLRADVARKGPVFVDLSGRRGRLVRHVGVIAGAACLGYSAVLGLAYAGGTPFAPQTLIPGHPVSTEAFGRGPTHTPEERSGPSESHERRDAHAYGYEEEYGDDGYGPTHRQHRRERHASGRPAHRDAREPVALPPITTRPRPAPPQPGPPKAPRAAARHSPAHHRPGGPRSTAGHRSGKHHTAGHTPSHPAGHQPGKRPAGASHTPSKQHPAGAEPPAKGSGHPQAPGHTTRPGHASPQKPQSQKPPQTDTPKPPKGPAGDGAPADEPGTAKGGPKAEDEAS</sequence>
<feature type="region of interest" description="Disordered" evidence="1">
    <location>
        <begin position="88"/>
        <end position="313"/>
    </location>
</feature>
<keyword evidence="2" id="KW-1133">Transmembrane helix</keyword>
<keyword evidence="2" id="KW-0812">Transmembrane</keyword>
<dbReference type="Proteomes" id="UP001500033">
    <property type="component" value="Unassembled WGS sequence"/>
</dbReference>
<evidence type="ECO:0000256" key="2">
    <source>
        <dbReference type="SAM" id="Phobius"/>
    </source>
</evidence>
<dbReference type="EMBL" id="BAAAIE010000015">
    <property type="protein sequence ID" value="GAA0977399.1"/>
    <property type="molecule type" value="Genomic_DNA"/>
</dbReference>
<feature type="compositionally biased region" description="Low complexity" evidence="1">
    <location>
        <begin position="292"/>
        <end position="301"/>
    </location>
</feature>
<comment type="caution">
    <text evidence="3">The sequence shown here is derived from an EMBL/GenBank/DDBJ whole genome shotgun (WGS) entry which is preliminary data.</text>
</comment>
<evidence type="ECO:0000256" key="1">
    <source>
        <dbReference type="SAM" id="MobiDB-lite"/>
    </source>
</evidence>
<accession>A0ABN1S7R9</accession>
<organism evidence="3 4">
    <name type="scientific">Streptomyces rhizosphaericus</name>
    <dbReference type="NCBI Taxonomy" id="114699"/>
    <lineage>
        <taxon>Bacteria</taxon>
        <taxon>Bacillati</taxon>
        <taxon>Actinomycetota</taxon>
        <taxon>Actinomycetes</taxon>
        <taxon>Kitasatosporales</taxon>
        <taxon>Streptomycetaceae</taxon>
        <taxon>Streptomyces</taxon>
        <taxon>Streptomyces violaceusniger group</taxon>
    </lineage>
</organism>